<accession>A0A8H9HHI0</accession>
<organism evidence="2 3">
    <name type="scientific">Kitasatospora aureofaciens</name>
    <name type="common">Streptomyces aureofaciens</name>
    <dbReference type="NCBI Taxonomy" id="1894"/>
    <lineage>
        <taxon>Bacteria</taxon>
        <taxon>Bacillati</taxon>
        <taxon>Actinomycetota</taxon>
        <taxon>Actinomycetes</taxon>
        <taxon>Kitasatosporales</taxon>
        <taxon>Streptomycetaceae</taxon>
        <taxon>Kitasatospora</taxon>
    </lineage>
</organism>
<name>A0A8H9HHI0_KITAU</name>
<comment type="caution">
    <text evidence="2">The sequence shown here is derived from an EMBL/GenBank/DDBJ whole genome shotgun (WGS) entry which is preliminary data.</text>
</comment>
<proteinExistence type="predicted"/>
<feature type="region of interest" description="Disordered" evidence="1">
    <location>
        <begin position="1"/>
        <end position="115"/>
    </location>
</feature>
<evidence type="ECO:0000256" key="1">
    <source>
        <dbReference type="SAM" id="MobiDB-lite"/>
    </source>
</evidence>
<dbReference type="EMBL" id="BMUB01000001">
    <property type="protein sequence ID" value="GGU56224.1"/>
    <property type="molecule type" value="Genomic_DNA"/>
</dbReference>
<dbReference type="AlphaFoldDB" id="A0A8H9HHI0"/>
<feature type="compositionally biased region" description="Low complexity" evidence="1">
    <location>
        <begin position="46"/>
        <end position="59"/>
    </location>
</feature>
<reference evidence="2" key="2">
    <citation type="submission" date="2020-09" db="EMBL/GenBank/DDBJ databases">
        <authorList>
            <person name="Sun Q."/>
            <person name="Ohkuma M."/>
        </authorList>
    </citation>
    <scope>NUCLEOTIDE SEQUENCE</scope>
    <source>
        <strain evidence="2">JCM 4434</strain>
    </source>
</reference>
<feature type="compositionally biased region" description="Basic and acidic residues" evidence="1">
    <location>
        <begin position="10"/>
        <end position="21"/>
    </location>
</feature>
<dbReference type="Proteomes" id="UP000610124">
    <property type="component" value="Unassembled WGS sequence"/>
</dbReference>
<protein>
    <submittedName>
        <fullName evidence="2">Uncharacterized protein</fullName>
    </submittedName>
</protein>
<feature type="compositionally biased region" description="Basic and acidic residues" evidence="1">
    <location>
        <begin position="68"/>
        <end position="86"/>
    </location>
</feature>
<evidence type="ECO:0000313" key="2">
    <source>
        <dbReference type="EMBL" id="GGU56224.1"/>
    </source>
</evidence>
<gene>
    <name evidence="2" type="ORF">GCM10010502_03170</name>
</gene>
<evidence type="ECO:0000313" key="3">
    <source>
        <dbReference type="Proteomes" id="UP000610124"/>
    </source>
</evidence>
<reference evidence="2" key="1">
    <citation type="journal article" date="2014" name="Int. J. Syst. Evol. Microbiol.">
        <title>Complete genome sequence of Corynebacterium casei LMG S-19264T (=DSM 44701T), isolated from a smear-ripened cheese.</title>
        <authorList>
            <consortium name="US DOE Joint Genome Institute (JGI-PGF)"/>
            <person name="Walter F."/>
            <person name="Albersmeier A."/>
            <person name="Kalinowski J."/>
            <person name="Ruckert C."/>
        </authorList>
    </citation>
    <scope>NUCLEOTIDE SEQUENCE</scope>
    <source>
        <strain evidence="2">JCM 4434</strain>
    </source>
</reference>
<feature type="compositionally biased region" description="Gly residues" evidence="1">
    <location>
        <begin position="106"/>
        <end position="115"/>
    </location>
</feature>
<sequence length="115" mass="12537">MGGAPRGRRFPADCSERRARPDTAFPSPGSPLIDTRPVVPHRYGRPRTPTVTYRVRTATGLGTYLGAPDRRAPTEQETRRPMDHNHIPPTVRRTYGADDLSTAPSLGGGTPLHPS</sequence>